<keyword evidence="1" id="KW-1133">Transmembrane helix</keyword>
<dbReference type="EMBL" id="UINC01020592">
    <property type="protein sequence ID" value="SVA86325.1"/>
    <property type="molecule type" value="Genomic_DNA"/>
</dbReference>
<proteinExistence type="predicted"/>
<evidence type="ECO:0000256" key="1">
    <source>
        <dbReference type="SAM" id="Phobius"/>
    </source>
</evidence>
<feature type="transmembrane region" description="Helical" evidence="1">
    <location>
        <begin position="6"/>
        <end position="25"/>
    </location>
</feature>
<sequence length="27" mass="3242">MFEIGFYLVVVAVIYLAIWQLVTFYKD</sequence>
<keyword evidence="1" id="KW-0812">Transmembrane</keyword>
<accession>A0A381ZAK5</accession>
<organism evidence="2">
    <name type="scientific">marine metagenome</name>
    <dbReference type="NCBI Taxonomy" id="408172"/>
    <lineage>
        <taxon>unclassified sequences</taxon>
        <taxon>metagenomes</taxon>
        <taxon>ecological metagenomes</taxon>
    </lineage>
</organism>
<name>A0A381ZAK5_9ZZZZ</name>
<keyword evidence="1" id="KW-0472">Membrane</keyword>
<gene>
    <name evidence="2" type="ORF">METZ01_LOCUS139179</name>
</gene>
<evidence type="ECO:0000313" key="2">
    <source>
        <dbReference type="EMBL" id="SVA86325.1"/>
    </source>
</evidence>
<dbReference type="AlphaFoldDB" id="A0A381ZAK5"/>
<protein>
    <submittedName>
        <fullName evidence="2">Uncharacterized protein</fullName>
    </submittedName>
</protein>
<reference evidence="2" key="1">
    <citation type="submission" date="2018-05" db="EMBL/GenBank/DDBJ databases">
        <authorList>
            <person name="Lanie J.A."/>
            <person name="Ng W.-L."/>
            <person name="Kazmierczak K.M."/>
            <person name="Andrzejewski T.M."/>
            <person name="Davidsen T.M."/>
            <person name="Wayne K.J."/>
            <person name="Tettelin H."/>
            <person name="Glass J.I."/>
            <person name="Rusch D."/>
            <person name="Podicherti R."/>
            <person name="Tsui H.-C.T."/>
            <person name="Winkler M.E."/>
        </authorList>
    </citation>
    <scope>NUCLEOTIDE SEQUENCE</scope>
</reference>